<dbReference type="Pfam" id="PF00691">
    <property type="entry name" value="OmpA"/>
    <property type="match status" value="1"/>
</dbReference>
<dbReference type="EMBL" id="JBHRYJ010000008">
    <property type="protein sequence ID" value="MFC3678293.1"/>
    <property type="molecule type" value="Genomic_DNA"/>
</dbReference>
<protein>
    <submittedName>
        <fullName evidence="10">Flagellar motor protein MotB</fullName>
    </submittedName>
</protein>
<keyword evidence="4 8" id="KW-0812">Transmembrane</keyword>
<comment type="subcellular location">
    <subcellularLocation>
        <location evidence="1">Cell membrane</location>
        <topology evidence="1">Single-pass membrane protein</topology>
    </subcellularLocation>
</comment>
<accession>A0ABV7VMU7</accession>
<dbReference type="InterPro" id="IPR025713">
    <property type="entry name" value="MotB-like_N_dom"/>
</dbReference>
<dbReference type="Gene3D" id="3.30.1330.60">
    <property type="entry name" value="OmpA-like domain"/>
    <property type="match status" value="1"/>
</dbReference>
<keyword evidence="10" id="KW-0969">Cilium</keyword>
<keyword evidence="6 7" id="KW-0472">Membrane</keyword>
<keyword evidence="10" id="KW-0282">Flagellum</keyword>
<evidence type="ECO:0000256" key="8">
    <source>
        <dbReference type="SAM" id="Phobius"/>
    </source>
</evidence>
<keyword evidence="10" id="KW-0966">Cell projection</keyword>
<dbReference type="RefSeq" id="WP_379729917.1">
    <property type="nucleotide sequence ID" value="NZ_JBHRYJ010000008.1"/>
</dbReference>
<feature type="domain" description="OmpA-like" evidence="9">
    <location>
        <begin position="147"/>
        <end position="267"/>
    </location>
</feature>
<comment type="similarity">
    <text evidence="2">Belongs to the MotB family.</text>
</comment>
<dbReference type="CDD" id="cd07185">
    <property type="entry name" value="OmpA_C-like"/>
    <property type="match status" value="1"/>
</dbReference>
<evidence type="ECO:0000256" key="5">
    <source>
        <dbReference type="ARBA" id="ARBA00022989"/>
    </source>
</evidence>
<dbReference type="PANTHER" id="PTHR30329:SF21">
    <property type="entry name" value="LIPOPROTEIN YIAD-RELATED"/>
    <property type="match status" value="1"/>
</dbReference>
<dbReference type="SUPFAM" id="SSF103088">
    <property type="entry name" value="OmpA-like"/>
    <property type="match status" value="1"/>
</dbReference>
<evidence type="ECO:0000256" key="3">
    <source>
        <dbReference type="ARBA" id="ARBA00022475"/>
    </source>
</evidence>
<reference evidence="11" key="1">
    <citation type="journal article" date="2019" name="Int. J. Syst. Evol. Microbiol.">
        <title>The Global Catalogue of Microorganisms (GCM) 10K type strain sequencing project: providing services to taxonomists for standard genome sequencing and annotation.</title>
        <authorList>
            <consortium name="The Broad Institute Genomics Platform"/>
            <consortium name="The Broad Institute Genome Sequencing Center for Infectious Disease"/>
            <person name="Wu L."/>
            <person name="Ma J."/>
        </authorList>
    </citation>
    <scope>NUCLEOTIDE SEQUENCE [LARGE SCALE GENOMIC DNA]</scope>
    <source>
        <strain evidence="11">KCTC 42182</strain>
    </source>
</reference>
<dbReference type="Proteomes" id="UP001595711">
    <property type="component" value="Unassembled WGS sequence"/>
</dbReference>
<gene>
    <name evidence="10" type="ORF">ACFOOQ_22300</name>
</gene>
<dbReference type="InterPro" id="IPR050330">
    <property type="entry name" value="Bact_OuterMem_StrucFunc"/>
</dbReference>
<keyword evidence="11" id="KW-1185">Reference proteome</keyword>
<keyword evidence="3" id="KW-1003">Cell membrane</keyword>
<dbReference type="InterPro" id="IPR006665">
    <property type="entry name" value="OmpA-like"/>
</dbReference>
<feature type="transmembrane region" description="Helical" evidence="8">
    <location>
        <begin position="47"/>
        <end position="67"/>
    </location>
</feature>
<evidence type="ECO:0000256" key="6">
    <source>
        <dbReference type="ARBA" id="ARBA00023136"/>
    </source>
</evidence>
<evidence type="ECO:0000313" key="10">
    <source>
        <dbReference type="EMBL" id="MFC3678293.1"/>
    </source>
</evidence>
<dbReference type="PROSITE" id="PS51123">
    <property type="entry name" value="OMPA_2"/>
    <property type="match status" value="1"/>
</dbReference>
<organism evidence="10 11">
    <name type="scientific">Ferrovibrio xuzhouensis</name>
    <dbReference type="NCBI Taxonomy" id="1576914"/>
    <lineage>
        <taxon>Bacteria</taxon>
        <taxon>Pseudomonadati</taxon>
        <taxon>Pseudomonadota</taxon>
        <taxon>Alphaproteobacteria</taxon>
        <taxon>Rhodospirillales</taxon>
        <taxon>Rhodospirillaceae</taxon>
        <taxon>Ferrovibrio</taxon>
    </lineage>
</organism>
<evidence type="ECO:0000259" key="9">
    <source>
        <dbReference type="PROSITE" id="PS51123"/>
    </source>
</evidence>
<name>A0ABV7VMU7_9PROT</name>
<evidence type="ECO:0000256" key="1">
    <source>
        <dbReference type="ARBA" id="ARBA00004162"/>
    </source>
</evidence>
<evidence type="ECO:0000256" key="2">
    <source>
        <dbReference type="ARBA" id="ARBA00008914"/>
    </source>
</evidence>
<comment type="caution">
    <text evidence="10">The sequence shown here is derived from an EMBL/GenBank/DDBJ whole genome shotgun (WGS) entry which is preliminary data.</text>
</comment>
<evidence type="ECO:0000256" key="4">
    <source>
        <dbReference type="ARBA" id="ARBA00022692"/>
    </source>
</evidence>
<evidence type="ECO:0000313" key="11">
    <source>
        <dbReference type="Proteomes" id="UP001595711"/>
    </source>
</evidence>
<proteinExistence type="inferred from homology"/>
<dbReference type="Pfam" id="PF13677">
    <property type="entry name" value="MotB_plug"/>
    <property type="match status" value="1"/>
</dbReference>
<dbReference type="PANTHER" id="PTHR30329">
    <property type="entry name" value="STATOR ELEMENT OF FLAGELLAR MOTOR COMPLEX"/>
    <property type="match status" value="1"/>
</dbReference>
<keyword evidence="5 8" id="KW-1133">Transmembrane helix</keyword>
<sequence length="267" mass="29561">MSDRPIPIRRAPENRKGGEAVRRMMAMADVPHEAGAGEESEDWVVSYMDMVTLLMIVFLTLVGMLWIDKKTRPTVVNVLQIETGQMPRRDFADAAPAISAVPQPAQAVRPLPENVSITPQTRGLVDRWVAALQQNNLDGQVILQVEERRVSLQIRDRLLFPSGQIDIQPGGDQMIRRLAAMLRTLPGTISVEGHTDDVPIHSDRFPSNWELSAGRAASVVRALVENGLPAQRLRAVGYADSRPIARGADADSRVQNRRVTLVVEDTR</sequence>
<dbReference type="InterPro" id="IPR036737">
    <property type="entry name" value="OmpA-like_sf"/>
</dbReference>
<evidence type="ECO:0000256" key="7">
    <source>
        <dbReference type="PROSITE-ProRule" id="PRU00473"/>
    </source>
</evidence>